<organism evidence="1 2">
    <name type="scientific">Glomus cerebriforme</name>
    <dbReference type="NCBI Taxonomy" id="658196"/>
    <lineage>
        <taxon>Eukaryota</taxon>
        <taxon>Fungi</taxon>
        <taxon>Fungi incertae sedis</taxon>
        <taxon>Mucoromycota</taxon>
        <taxon>Glomeromycotina</taxon>
        <taxon>Glomeromycetes</taxon>
        <taxon>Glomerales</taxon>
        <taxon>Glomeraceae</taxon>
        <taxon>Glomus</taxon>
    </lineage>
</organism>
<dbReference type="AlphaFoldDB" id="A0A397S1L5"/>
<protein>
    <submittedName>
        <fullName evidence="1">Uncharacterized protein</fullName>
    </submittedName>
</protein>
<accession>A0A397S1L5</accession>
<dbReference type="EMBL" id="QKYT01000989">
    <property type="protein sequence ID" value="RIA80340.1"/>
    <property type="molecule type" value="Genomic_DNA"/>
</dbReference>
<comment type="caution">
    <text evidence="1">The sequence shown here is derived from an EMBL/GenBank/DDBJ whole genome shotgun (WGS) entry which is preliminary data.</text>
</comment>
<name>A0A397S1L5_9GLOM</name>
<sequence>MTSSSKKKKCAIYFNRHIHQYHQRNQSENLDEALADTINNMYIGQNNESVPRE</sequence>
<gene>
    <name evidence="1" type="ORF">C1645_838873</name>
</gene>
<dbReference type="Proteomes" id="UP000265703">
    <property type="component" value="Unassembled WGS sequence"/>
</dbReference>
<dbReference type="OrthoDB" id="2427575at2759"/>
<reference evidence="1 2" key="1">
    <citation type="submission" date="2018-06" db="EMBL/GenBank/DDBJ databases">
        <title>Comparative genomics reveals the genomic features of Rhizophagus irregularis, R. cerebriforme, R. diaphanum and Gigaspora rosea, and their symbiotic lifestyle signature.</title>
        <authorList>
            <person name="Morin E."/>
            <person name="San Clemente H."/>
            <person name="Chen E.C.H."/>
            <person name="De La Providencia I."/>
            <person name="Hainaut M."/>
            <person name="Kuo A."/>
            <person name="Kohler A."/>
            <person name="Murat C."/>
            <person name="Tang N."/>
            <person name="Roy S."/>
            <person name="Loubradou J."/>
            <person name="Henrissat B."/>
            <person name="Grigoriev I.V."/>
            <person name="Corradi N."/>
            <person name="Roux C."/>
            <person name="Martin F.M."/>
        </authorList>
    </citation>
    <scope>NUCLEOTIDE SEQUENCE [LARGE SCALE GENOMIC DNA]</scope>
    <source>
        <strain evidence="1 2">DAOM 227022</strain>
    </source>
</reference>
<proteinExistence type="predicted"/>
<keyword evidence="2" id="KW-1185">Reference proteome</keyword>
<evidence type="ECO:0000313" key="2">
    <source>
        <dbReference type="Proteomes" id="UP000265703"/>
    </source>
</evidence>
<evidence type="ECO:0000313" key="1">
    <source>
        <dbReference type="EMBL" id="RIA80340.1"/>
    </source>
</evidence>